<accession>A0A7J7K9M3</accession>
<protein>
    <submittedName>
        <fullName evidence="2">Uncharacterized protein</fullName>
    </submittedName>
</protein>
<evidence type="ECO:0000313" key="2">
    <source>
        <dbReference type="EMBL" id="KAF6034937.1"/>
    </source>
</evidence>
<proteinExistence type="predicted"/>
<sequence>MSSLTSLQFRLSKIEGFTWHFRPFTLNCIFTALLEASKAKHQAMVAQAHAATKRVQDYESGGVSYAPRPPRSPPTKPATAHPHRNISRYPATLVKSHSQDDLSHDFYSNVRYDTATGKAKLMRPVP</sequence>
<keyword evidence="3" id="KW-1185">Reference proteome</keyword>
<reference evidence="2" key="1">
    <citation type="submission" date="2020-06" db="EMBL/GenBank/DDBJ databases">
        <title>Draft genome of Bugula neritina, a colonial animal packing powerful symbionts and potential medicines.</title>
        <authorList>
            <person name="Rayko M."/>
        </authorList>
    </citation>
    <scope>NUCLEOTIDE SEQUENCE [LARGE SCALE GENOMIC DNA]</scope>
    <source>
        <strain evidence="2">Kwan_BN1</strain>
    </source>
</reference>
<dbReference type="AlphaFoldDB" id="A0A7J7K9M3"/>
<name>A0A7J7K9M3_BUGNE</name>
<comment type="caution">
    <text evidence="2">The sequence shown here is derived from an EMBL/GenBank/DDBJ whole genome shotgun (WGS) entry which is preliminary data.</text>
</comment>
<organism evidence="2 3">
    <name type="scientific">Bugula neritina</name>
    <name type="common">Brown bryozoan</name>
    <name type="synonym">Sertularia neritina</name>
    <dbReference type="NCBI Taxonomy" id="10212"/>
    <lineage>
        <taxon>Eukaryota</taxon>
        <taxon>Metazoa</taxon>
        <taxon>Spiralia</taxon>
        <taxon>Lophotrochozoa</taxon>
        <taxon>Bryozoa</taxon>
        <taxon>Gymnolaemata</taxon>
        <taxon>Cheilostomatida</taxon>
        <taxon>Flustrina</taxon>
        <taxon>Buguloidea</taxon>
        <taxon>Bugulidae</taxon>
        <taxon>Bugula</taxon>
    </lineage>
</organism>
<feature type="region of interest" description="Disordered" evidence="1">
    <location>
        <begin position="55"/>
        <end position="87"/>
    </location>
</feature>
<feature type="compositionally biased region" description="Pro residues" evidence="1">
    <location>
        <begin position="67"/>
        <end position="76"/>
    </location>
</feature>
<evidence type="ECO:0000256" key="1">
    <source>
        <dbReference type="SAM" id="MobiDB-lite"/>
    </source>
</evidence>
<evidence type="ECO:0000313" key="3">
    <source>
        <dbReference type="Proteomes" id="UP000593567"/>
    </source>
</evidence>
<dbReference type="EMBL" id="VXIV02000965">
    <property type="protein sequence ID" value="KAF6034937.1"/>
    <property type="molecule type" value="Genomic_DNA"/>
</dbReference>
<gene>
    <name evidence="2" type="ORF">EB796_006750</name>
</gene>
<dbReference type="Proteomes" id="UP000593567">
    <property type="component" value="Unassembled WGS sequence"/>
</dbReference>